<protein>
    <recommendedName>
        <fullName evidence="4">Alanine racemase</fullName>
        <ecNumber evidence="4">5.1.1.1</ecNumber>
    </recommendedName>
</protein>
<dbReference type="FunFam" id="3.20.20.10:FF:000002">
    <property type="entry name" value="Alanine racemase"/>
    <property type="match status" value="1"/>
</dbReference>
<dbReference type="InterPro" id="IPR029066">
    <property type="entry name" value="PLP-binding_barrel"/>
</dbReference>
<feature type="modified residue" description="N6-(pyridoxal phosphate)lysine" evidence="4 5">
    <location>
        <position position="34"/>
    </location>
</feature>
<dbReference type="SUPFAM" id="SSF51419">
    <property type="entry name" value="PLP-binding barrel"/>
    <property type="match status" value="1"/>
</dbReference>
<dbReference type="CDD" id="cd00430">
    <property type="entry name" value="PLPDE_III_AR"/>
    <property type="match status" value="1"/>
</dbReference>
<sequence>MTPTTLHVDLSAIDANLALVRRLHPGRAVLLPVKANAYGHGLVAVARHVTEHDSAQWLGVADVSEGEMLRAAGVTAPILKLSPVLPEDMARAVTLDLTLAVATTREIALLDEAAREVGTTARVHLKVDTGMRRVGAEPDAAVGTARAVARATNLRLDGVFTHLPVSDTPDGEEFTRSQLRRFLAITDDIRGEVGEVPWVHAGNSGAILGHDLTGTTLVRPGIMAYGCRADLSTPWQGLTPAARWTSRLSFLKRVRAGETVGYGRTWTAPVDTWVGTVPVGYGDGYSRLLSNRGRMLVGGRSRAIVGRVCMDQTMIDLGPTEPAVEVGDEVVLIGAQGGERITVEEVADLMGTITYETMCLITARVPRTYSTTSA</sequence>
<dbReference type="OrthoDB" id="9813814at2"/>
<dbReference type="Pfam" id="PF01168">
    <property type="entry name" value="Ala_racemase_N"/>
    <property type="match status" value="1"/>
</dbReference>
<keyword evidence="2 4" id="KW-0663">Pyridoxal phosphate</keyword>
<dbReference type="GO" id="GO:0005829">
    <property type="term" value="C:cytosol"/>
    <property type="evidence" value="ECO:0007669"/>
    <property type="project" value="TreeGrafter"/>
</dbReference>
<feature type="domain" description="Alanine racemase C-terminal" evidence="7">
    <location>
        <begin position="241"/>
        <end position="370"/>
    </location>
</feature>
<dbReference type="SUPFAM" id="SSF50621">
    <property type="entry name" value="Alanine racemase C-terminal domain-like"/>
    <property type="match status" value="1"/>
</dbReference>
<reference evidence="8 9" key="1">
    <citation type="submission" date="2018-11" db="EMBL/GenBank/DDBJ databases">
        <title>Genomes From Bacteria Associated with the Canine Oral Cavity: a Test Case for Automated Genome-Based Taxonomic Assignment.</title>
        <authorList>
            <person name="Coil D.A."/>
            <person name="Jospin G."/>
            <person name="Darling A.E."/>
            <person name="Wallis C."/>
            <person name="Davis I.J."/>
            <person name="Harris S."/>
            <person name="Eisen J.A."/>
            <person name="Holcombe L.J."/>
            <person name="O'Flynn C."/>
        </authorList>
    </citation>
    <scope>NUCLEOTIDE SEQUENCE [LARGE SCALE GENOMIC DNA]</scope>
    <source>
        <strain evidence="8 9">OH2822_COT-296</strain>
    </source>
</reference>
<comment type="pathway">
    <text evidence="4">Amino-acid biosynthesis; D-alanine biosynthesis; D-alanine from L-alanine: step 1/1.</text>
</comment>
<comment type="catalytic activity">
    <reaction evidence="4">
        <text>L-alanine = D-alanine</text>
        <dbReference type="Rhea" id="RHEA:20249"/>
        <dbReference type="ChEBI" id="CHEBI:57416"/>
        <dbReference type="ChEBI" id="CHEBI:57972"/>
        <dbReference type="EC" id="5.1.1.1"/>
    </reaction>
</comment>
<name>A0A3P1WUW0_9ACTN</name>
<dbReference type="InterPro" id="IPR011079">
    <property type="entry name" value="Ala_racemase_C"/>
</dbReference>
<dbReference type="Proteomes" id="UP000280935">
    <property type="component" value="Unassembled WGS sequence"/>
</dbReference>
<dbReference type="PROSITE" id="PS00395">
    <property type="entry name" value="ALANINE_RACEMASE"/>
    <property type="match status" value="1"/>
</dbReference>
<evidence type="ECO:0000256" key="6">
    <source>
        <dbReference type="PIRSR" id="PIRSR600821-52"/>
    </source>
</evidence>
<dbReference type="InterPro" id="IPR020622">
    <property type="entry name" value="Ala_racemase_pyridoxalP-BS"/>
</dbReference>
<organism evidence="8 9">
    <name type="scientific">Arachnia propionica</name>
    <dbReference type="NCBI Taxonomy" id="1750"/>
    <lineage>
        <taxon>Bacteria</taxon>
        <taxon>Bacillati</taxon>
        <taxon>Actinomycetota</taxon>
        <taxon>Actinomycetes</taxon>
        <taxon>Propionibacteriales</taxon>
        <taxon>Propionibacteriaceae</taxon>
        <taxon>Arachnia</taxon>
    </lineage>
</organism>
<gene>
    <name evidence="8" type="primary">alr</name>
    <name evidence="8" type="ORF">EII35_09460</name>
</gene>
<feature type="binding site" evidence="4 6">
    <location>
        <position position="133"/>
    </location>
    <ligand>
        <name>substrate</name>
    </ligand>
</feature>
<dbReference type="Pfam" id="PF00842">
    <property type="entry name" value="Ala_racemase_C"/>
    <property type="match status" value="1"/>
</dbReference>
<evidence type="ECO:0000256" key="3">
    <source>
        <dbReference type="ARBA" id="ARBA00023235"/>
    </source>
</evidence>
<dbReference type="GO" id="GO:0008784">
    <property type="term" value="F:alanine racemase activity"/>
    <property type="evidence" value="ECO:0007669"/>
    <property type="project" value="UniProtKB-UniRule"/>
</dbReference>
<accession>A0A3P1WUW0</accession>
<evidence type="ECO:0000259" key="7">
    <source>
        <dbReference type="SMART" id="SM01005"/>
    </source>
</evidence>
<evidence type="ECO:0000256" key="1">
    <source>
        <dbReference type="ARBA" id="ARBA00001933"/>
    </source>
</evidence>
<feature type="active site" description="Proton acceptor; specific for D-alanine" evidence="4">
    <location>
        <position position="34"/>
    </location>
</feature>
<feature type="binding site" evidence="4 6">
    <location>
        <position position="310"/>
    </location>
    <ligand>
        <name>substrate</name>
    </ligand>
</feature>
<dbReference type="SMART" id="SM01005">
    <property type="entry name" value="Ala_racemase_C"/>
    <property type="match status" value="1"/>
</dbReference>
<dbReference type="GO" id="GO:0030170">
    <property type="term" value="F:pyridoxal phosphate binding"/>
    <property type="evidence" value="ECO:0007669"/>
    <property type="project" value="UniProtKB-UniRule"/>
</dbReference>
<dbReference type="GO" id="GO:0030632">
    <property type="term" value="P:D-alanine biosynthetic process"/>
    <property type="evidence" value="ECO:0007669"/>
    <property type="project" value="UniProtKB-UniRule"/>
</dbReference>
<dbReference type="Gene3D" id="2.40.37.10">
    <property type="entry name" value="Lyase, Ornithine Decarboxylase, Chain A, domain 1"/>
    <property type="match status" value="1"/>
</dbReference>
<dbReference type="Gene3D" id="3.20.20.10">
    <property type="entry name" value="Alanine racemase"/>
    <property type="match status" value="1"/>
</dbReference>
<dbReference type="HAMAP" id="MF_01201">
    <property type="entry name" value="Ala_racemase"/>
    <property type="match status" value="1"/>
</dbReference>
<evidence type="ECO:0000256" key="4">
    <source>
        <dbReference type="HAMAP-Rule" id="MF_01201"/>
    </source>
</evidence>
<dbReference type="InterPro" id="IPR001608">
    <property type="entry name" value="Ala_racemase_N"/>
</dbReference>
<dbReference type="PANTHER" id="PTHR30511:SF0">
    <property type="entry name" value="ALANINE RACEMASE, CATABOLIC-RELATED"/>
    <property type="match status" value="1"/>
</dbReference>
<evidence type="ECO:0000313" key="8">
    <source>
        <dbReference type="EMBL" id="RRD49200.1"/>
    </source>
</evidence>
<comment type="similarity">
    <text evidence="4">Belongs to the alanine racemase family.</text>
</comment>
<dbReference type="PANTHER" id="PTHR30511">
    <property type="entry name" value="ALANINE RACEMASE"/>
    <property type="match status" value="1"/>
</dbReference>
<keyword evidence="3 4" id="KW-0413">Isomerase</keyword>
<dbReference type="RefSeq" id="WP_125228227.1">
    <property type="nucleotide sequence ID" value="NZ_RQYT01000021.1"/>
</dbReference>
<evidence type="ECO:0000256" key="5">
    <source>
        <dbReference type="PIRSR" id="PIRSR600821-50"/>
    </source>
</evidence>
<dbReference type="PRINTS" id="PR00992">
    <property type="entry name" value="ALARACEMASE"/>
</dbReference>
<dbReference type="UniPathway" id="UPA00042">
    <property type="reaction ID" value="UER00497"/>
</dbReference>
<feature type="active site" description="Proton acceptor; specific for L-alanine" evidence="4">
    <location>
        <position position="262"/>
    </location>
</feature>
<comment type="caution">
    <text evidence="8">The sequence shown here is derived from an EMBL/GenBank/DDBJ whole genome shotgun (WGS) entry which is preliminary data.</text>
</comment>
<dbReference type="EC" id="5.1.1.1" evidence="4"/>
<evidence type="ECO:0000313" key="9">
    <source>
        <dbReference type="Proteomes" id="UP000280935"/>
    </source>
</evidence>
<evidence type="ECO:0000256" key="2">
    <source>
        <dbReference type="ARBA" id="ARBA00022898"/>
    </source>
</evidence>
<comment type="cofactor">
    <cofactor evidence="1 4 5">
        <name>pyridoxal 5'-phosphate</name>
        <dbReference type="ChEBI" id="CHEBI:597326"/>
    </cofactor>
</comment>
<comment type="function">
    <text evidence="4">Catalyzes the interconversion of L-alanine and D-alanine. May also act on other amino acids.</text>
</comment>
<dbReference type="EMBL" id="RQYT01000021">
    <property type="protein sequence ID" value="RRD49200.1"/>
    <property type="molecule type" value="Genomic_DNA"/>
</dbReference>
<dbReference type="NCBIfam" id="TIGR00492">
    <property type="entry name" value="alr"/>
    <property type="match status" value="1"/>
</dbReference>
<proteinExistence type="inferred from homology"/>
<dbReference type="InterPro" id="IPR000821">
    <property type="entry name" value="Ala_racemase"/>
</dbReference>
<dbReference type="AlphaFoldDB" id="A0A3P1WUW0"/>
<dbReference type="InterPro" id="IPR009006">
    <property type="entry name" value="Ala_racemase/Decarboxylase_C"/>
</dbReference>